<evidence type="ECO:0000313" key="2">
    <source>
        <dbReference type="Proteomes" id="UP000054075"/>
    </source>
</evidence>
<name>A8PPU0_9COXI</name>
<keyword evidence="2" id="KW-1185">Reference proteome</keyword>
<dbReference type="AlphaFoldDB" id="A8PPU0"/>
<dbReference type="OrthoDB" id="122087at2"/>
<reference evidence="1" key="2">
    <citation type="submission" date="2007-10" db="EMBL/GenBank/DDBJ databases">
        <authorList>
            <person name="Myers G.S."/>
        </authorList>
    </citation>
    <scope>NUCLEOTIDE SEQUENCE [LARGE SCALE GENOMIC DNA]</scope>
</reference>
<gene>
    <name evidence="1" type="ORF">RICGR_1374</name>
</gene>
<reference evidence="1" key="1">
    <citation type="submission" date="2006-04" db="EMBL/GenBank/DDBJ databases">
        <authorList>
            <person name="Seshadri R."/>
            <person name="Federici B.A."/>
        </authorList>
    </citation>
    <scope>NUCLEOTIDE SEQUENCE [LARGE SCALE GENOMIC DNA]</scope>
</reference>
<protein>
    <submittedName>
        <fullName evidence="1">Prevent-host-death family protein</fullName>
    </submittedName>
</protein>
<accession>A8PPU0</accession>
<dbReference type="Proteomes" id="UP000054075">
    <property type="component" value="Unassembled WGS sequence"/>
</dbReference>
<organism evidence="1 2">
    <name type="scientific">Rickettsiella grylli</name>
    <dbReference type="NCBI Taxonomy" id="59196"/>
    <lineage>
        <taxon>Bacteria</taxon>
        <taxon>Pseudomonadati</taxon>
        <taxon>Pseudomonadota</taxon>
        <taxon>Gammaproteobacteria</taxon>
        <taxon>Legionellales</taxon>
        <taxon>Coxiellaceae</taxon>
        <taxon>Rickettsiella</taxon>
    </lineage>
</organism>
<sequence>MREFRSHLNQYLLTSRPVAITRHGETVGYYIPTRHHAEKSELDELKQAALQLEKLLKSHGITENELLTEFRALRKRHTK</sequence>
<dbReference type="EMBL" id="AAQJ02000001">
    <property type="protein sequence ID" value="EDP46009.1"/>
    <property type="molecule type" value="Genomic_DNA"/>
</dbReference>
<comment type="caution">
    <text evidence="1">The sequence shown here is derived from an EMBL/GenBank/DDBJ whole genome shotgun (WGS) entry which is preliminary data.</text>
</comment>
<dbReference type="eggNOG" id="ENOG5033F2G">
    <property type="taxonomic scope" value="Bacteria"/>
</dbReference>
<proteinExistence type="predicted"/>
<evidence type="ECO:0000313" key="1">
    <source>
        <dbReference type="EMBL" id="EDP46009.1"/>
    </source>
</evidence>